<dbReference type="Pfam" id="PF09836">
    <property type="entry name" value="DUF2063"/>
    <property type="match status" value="1"/>
</dbReference>
<dbReference type="Pfam" id="PF22106">
    <property type="entry name" value="NGO1945_C"/>
    <property type="match status" value="1"/>
</dbReference>
<evidence type="ECO:0000313" key="4">
    <source>
        <dbReference type="Proteomes" id="UP000748752"/>
    </source>
</evidence>
<protein>
    <submittedName>
        <fullName evidence="3">DUF2063 domain-containing protein</fullName>
    </submittedName>
</protein>
<comment type="caution">
    <text evidence="3">The sequence shown here is derived from an EMBL/GenBank/DDBJ whole genome shotgun (WGS) entry which is preliminary data.</text>
</comment>
<feature type="domain" description="NGO1945-like C-terminal" evidence="2">
    <location>
        <begin position="156"/>
        <end position="252"/>
    </location>
</feature>
<organism evidence="3 4">
    <name type="scientific">Thiohalocapsa halophila</name>
    <dbReference type="NCBI Taxonomy" id="69359"/>
    <lineage>
        <taxon>Bacteria</taxon>
        <taxon>Pseudomonadati</taxon>
        <taxon>Pseudomonadota</taxon>
        <taxon>Gammaproteobacteria</taxon>
        <taxon>Chromatiales</taxon>
        <taxon>Chromatiaceae</taxon>
        <taxon>Thiohalocapsa</taxon>
    </lineage>
</organism>
<feature type="domain" description="Putative DNA-binding" evidence="1">
    <location>
        <begin position="17"/>
        <end position="102"/>
    </location>
</feature>
<dbReference type="RefSeq" id="WP_200237518.1">
    <property type="nucleotide sequence ID" value="NZ_NRRV01000025.1"/>
</dbReference>
<evidence type="ECO:0000259" key="2">
    <source>
        <dbReference type="Pfam" id="PF22106"/>
    </source>
</evidence>
<dbReference type="Gene3D" id="3.90.930.50">
    <property type="match status" value="1"/>
</dbReference>
<keyword evidence="4" id="KW-1185">Reference proteome</keyword>
<dbReference type="InterPro" id="IPR054098">
    <property type="entry name" value="NGO1945-like_C"/>
</dbReference>
<evidence type="ECO:0000313" key="3">
    <source>
        <dbReference type="EMBL" id="MBK1631373.1"/>
    </source>
</evidence>
<evidence type="ECO:0000259" key="1">
    <source>
        <dbReference type="Pfam" id="PF09836"/>
    </source>
</evidence>
<dbReference type="InterPro" id="IPR018640">
    <property type="entry name" value="DUF2063"/>
</dbReference>
<sequence length="269" mass="30431">MPEQAATQAPAEDFSAVQRAFAAHIRDPEHRARPADVEDRRMAIYRDLVFNNIAGLLASGFPVLRRTLPDDQWRALIRDFMVHHRAATPLFLEISQEFLDYLGTTRAQQTTDDPPYLLELAHYEWVELALSVSDDEPDPSHANPNGDLLDDSPVVSPLAWSLSYRFPVHRIGPELQPDAPGEQPTHLVVYRNRAERIEFLEINAVTQRLLALLEDETPRTGREAMQVIAAELGHPEPDKVIAAGARMLTDLRRRDVILGTRWPRSGNED</sequence>
<gene>
    <name evidence="3" type="ORF">CKO31_11600</name>
</gene>
<name>A0ABS1CHP9_9GAMM</name>
<proteinExistence type="predicted"/>
<dbReference type="Gene3D" id="1.10.150.690">
    <property type="entry name" value="DUF2063"/>
    <property type="match status" value="1"/>
</dbReference>
<reference evidence="3 4" key="1">
    <citation type="journal article" date="2020" name="Microorganisms">
        <title>Osmotic Adaptation and Compatible Solute Biosynthesis of Phototrophic Bacteria as Revealed from Genome Analyses.</title>
        <authorList>
            <person name="Imhoff J.F."/>
            <person name="Rahn T."/>
            <person name="Kunzel S."/>
            <person name="Keller A."/>
            <person name="Neulinger S.C."/>
        </authorList>
    </citation>
    <scope>NUCLEOTIDE SEQUENCE [LARGE SCALE GENOMIC DNA]</scope>
    <source>
        <strain evidence="3 4">DSM 6210</strain>
    </source>
</reference>
<dbReference type="EMBL" id="NRRV01000025">
    <property type="protein sequence ID" value="MBK1631373.1"/>
    <property type="molecule type" value="Genomic_DNA"/>
</dbReference>
<dbReference type="Proteomes" id="UP000748752">
    <property type="component" value="Unassembled WGS sequence"/>
</dbReference>
<dbReference type="InterPro" id="IPR044922">
    <property type="entry name" value="DUF2063_N_sf"/>
</dbReference>
<accession>A0ABS1CHP9</accession>